<gene>
    <name evidence="1" type="ORF">ATK06_1663</name>
</gene>
<organism evidence="1 2">
    <name type="scientific">Corynebacterium renale</name>
    <dbReference type="NCBI Taxonomy" id="1724"/>
    <lineage>
        <taxon>Bacteria</taxon>
        <taxon>Bacillati</taxon>
        <taxon>Actinomycetota</taxon>
        <taxon>Actinomycetes</taxon>
        <taxon>Mycobacteriales</taxon>
        <taxon>Corynebacteriaceae</taxon>
        <taxon>Corynebacterium</taxon>
    </lineage>
</organism>
<reference evidence="1 2" key="1">
    <citation type="submission" date="2017-10" db="EMBL/GenBank/DDBJ databases">
        <title>Sequencing the genomes of 1000 actinobacteria strains.</title>
        <authorList>
            <person name="Klenk H.-P."/>
        </authorList>
    </citation>
    <scope>NUCLEOTIDE SEQUENCE [LARGE SCALE GENOMIC DNA]</scope>
    <source>
        <strain evidence="1 2">DSM 20688</strain>
    </source>
</reference>
<protein>
    <submittedName>
        <fullName evidence="1">Uncharacterized protein</fullName>
    </submittedName>
</protein>
<evidence type="ECO:0000313" key="2">
    <source>
        <dbReference type="Proteomes" id="UP000221653"/>
    </source>
</evidence>
<dbReference type="RefSeq" id="WP_143341411.1">
    <property type="nucleotide sequence ID" value="NZ_LS483464.1"/>
</dbReference>
<dbReference type="EMBL" id="PDJF01000001">
    <property type="protein sequence ID" value="PFG28551.1"/>
    <property type="molecule type" value="Genomic_DNA"/>
</dbReference>
<dbReference type="STRING" id="1724.GCA_001044175_01026"/>
<keyword evidence="2" id="KW-1185">Reference proteome</keyword>
<dbReference type="AlphaFoldDB" id="A0A2A9DQ97"/>
<dbReference type="OrthoDB" id="4408039at2"/>
<dbReference type="Gene3D" id="3.40.630.30">
    <property type="match status" value="1"/>
</dbReference>
<sequence length="374" mass="40372">MTAPTGAFRIRLGSDAAEHISYACFLASLHSQESTGDVWAAISPDDLHCQLQLSESGAPGAAHVELWNLGQLGNAEDLGYAVIIAPTQESTSVLAFDIIPDVAFQPLPGLPRDTEVELSESVVTAAVDVALQRANALRRSVIQTSVLHPVDHASGFVPLIHSLCGHGFSIVHKEKHNVLSARSMESQQFQAPDYPHGVEWIHLSNWDQRSDLVEGICRLWEEADTDIPRGELDFTPAPWTPQRLVEARERALADGSETLSVVAWHPNDGVIAISTALSAPGVNWAAAELGTTIVTRAYRPSSLGLHLVAQLVASIERAHTQVSGNTTPSRLYASAPDPIRDEDAYPMARVLEILNASPICAETHLQMRLDPPAS</sequence>
<evidence type="ECO:0000313" key="1">
    <source>
        <dbReference type="EMBL" id="PFG28551.1"/>
    </source>
</evidence>
<name>A0A2A9DQ97_9CORY</name>
<dbReference type="Proteomes" id="UP000221653">
    <property type="component" value="Unassembled WGS sequence"/>
</dbReference>
<accession>A0A2A9DQ97</accession>
<comment type="caution">
    <text evidence="1">The sequence shown here is derived from an EMBL/GenBank/DDBJ whole genome shotgun (WGS) entry which is preliminary data.</text>
</comment>
<proteinExistence type="predicted"/>